<sequence>MTQEDVDRMYDQQISLPVSKEYLGVEVRNILDAMNTIIDDILAGKELPVTPNLICTFHQLVSKNLGDHIDCIPGRFRQDNRYVGSYRAPDYSKVANLVERLCDWMRLEFHYPEYKNDWYDAIVQAIVAHVYLEWIHPFGDGNGRTGRLLEFYILVRAGMPVITCTLLSNFYNDTRSEYYRQFDVARRNNDLSSFIKYAVRGLCDKIKETLAVAQVCVTTITWSHYIYEQFDKKTTSEATKRRRKLALSLKIGVPYTREEIVMLNPEMAREYLQTQRLAARDINALVNMGILRAYSGLSTWDDDIYITNHTKLLLDRMPDSKHGPDLFPNS</sequence>
<dbReference type="Pfam" id="PF02661">
    <property type="entry name" value="Fic"/>
    <property type="match status" value="1"/>
</dbReference>
<evidence type="ECO:0000259" key="3">
    <source>
        <dbReference type="PROSITE" id="PS51459"/>
    </source>
</evidence>
<dbReference type="InterPro" id="IPR036597">
    <property type="entry name" value="Fido-like_dom_sf"/>
</dbReference>
<feature type="domain" description="Fido" evidence="3">
    <location>
        <begin position="49"/>
        <end position="200"/>
    </location>
</feature>
<evidence type="ECO:0000256" key="1">
    <source>
        <dbReference type="PIRSR" id="PIRSR640198-1"/>
    </source>
</evidence>
<feature type="binding site" evidence="2">
    <location>
        <begin position="178"/>
        <end position="179"/>
    </location>
    <ligand>
        <name>ATP</name>
        <dbReference type="ChEBI" id="CHEBI:30616"/>
    </ligand>
</feature>
<organism evidence="4 5">
    <name type="scientific">Candidatus Kapaibacterium thiocyanatum</name>
    <dbReference type="NCBI Taxonomy" id="1895771"/>
    <lineage>
        <taxon>Bacteria</taxon>
        <taxon>Pseudomonadati</taxon>
        <taxon>Candidatus Kapaibacteriota</taxon>
        <taxon>Candidatus Kapaibacteriia</taxon>
        <taxon>Candidatus Kapaibacteriales</taxon>
        <taxon>Candidatus Kapaibacteriaceae</taxon>
        <taxon>Candidatus Kapaibacterium</taxon>
    </lineage>
</organism>
<dbReference type="STRING" id="1895771.BGO89_06720"/>
<dbReference type="PANTHER" id="PTHR13504">
    <property type="entry name" value="FIDO DOMAIN-CONTAINING PROTEIN DDB_G0283145"/>
    <property type="match status" value="1"/>
</dbReference>
<gene>
    <name evidence="4" type="ORF">BGO89_06720</name>
</gene>
<feature type="active site" evidence="1">
    <location>
        <position position="136"/>
    </location>
</feature>
<dbReference type="Gene3D" id="1.10.3290.10">
    <property type="entry name" value="Fido-like domain"/>
    <property type="match status" value="1"/>
</dbReference>
<dbReference type="InterPro" id="IPR040198">
    <property type="entry name" value="Fido_containing"/>
</dbReference>
<evidence type="ECO:0000256" key="2">
    <source>
        <dbReference type="PIRSR" id="PIRSR640198-2"/>
    </source>
</evidence>
<reference evidence="4 5" key="1">
    <citation type="submission" date="2016-09" db="EMBL/GenBank/DDBJ databases">
        <title>Genome-resolved meta-omics ties microbial dynamics to process performance in biotechnology for thiocyanate degradation.</title>
        <authorList>
            <person name="Kantor R.S."/>
            <person name="Huddy R.J."/>
            <person name="Iyer R."/>
            <person name="Thomas B.C."/>
            <person name="Brown C.T."/>
            <person name="Anantharaman K."/>
            <person name="Tringe S."/>
            <person name="Hettich R.L."/>
            <person name="Harrison S.T."/>
            <person name="Banfield J.F."/>
        </authorList>
    </citation>
    <scope>NUCLEOTIDE SEQUENCE [LARGE SCALE GENOMIC DNA]</scope>
    <source>
        <strain evidence="4">59-99</strain>
    </source>
</reference>
<dbReference type="PROSITE" id="PS51459">
    <property type="entry name" value="FIDO"/>
    <property type="match status" value="1"/>
</dbReference>
<evidence type="ECO:0000313" key="5">
    <source>
        <dbReference type="Proteomes" id="UP000184233"/>
    </source>
</evidence>
<proteinExistence type="predicted"/>
<keyword evidence="2" id="KW-0067">ATP-binding</keyword>
<comment type="caution">
    <text evidence="4">The sequence shown here is derived from an EMBL/GenBank/DDBJ whole genome shotgun (WGS) entry which is preliminary data.</text>
</comment>
<dbReference type="AlphaFoldDB" id="A0A1M3KZD6"/>
<dbReference type="InterPro" id="IPR003812">
    <property type="entry name" value="Fido"/>
</dbReference>
<evidence type="ECO:0000313" key="4">
    <source>
        <dbReference type="EMBL" id="OJX57857.1"/>
    </source>
</evidence>
<dbReference type="GO" id="GO:0005524">
    <property type="term" value="F:ATP binding"/>
    <property type="evidence" value="ECO:0007669"/>
    <property type="project" value="UniProtKB-KW"/>
</dbReference>
<name>A0A1M3KZD6_9BACT</name>
<dbReference type="Proteomes" id="UP000184233">
    <property type="component" value="Unassembled WGS sequence"/>
</dbReference>
<protein>
    <recommendedName>
        <fullName evidence="3">Fido domain-containing protein</fullName>
    </recommendedName>
</protein>
<accession>A0A1M3KZD6</accession>
<feature type="binding site" evidence="2">
    <location>
        <begin position="140"/>
        <end position="147"/>
    </location>
    <ligand>
        <name>ATP</name>
        <dbReference type="ChEBI" id="CHEBI:30616"/>
    </ligand>
</feature>
<keyword evidence="2" id="KW-0547">Nucleotide-binding</keyword>
<dbReference type="EMBL" id="MKVH01000021">
    <property type="protein sequence ID" value="OJX57857.1"/>
    <property type="molecule type" value="Genomic_DNA"/>
</dbReference>
<dbReference type="PANTHER" id="PTHR13504:SF38">
    <property type="entry name" value="FIDO DOMAIN-CONTAINING PROTEIN"/>
    <property type="match status" value="1"/>
</dbReference>
<dbReference type="SUPFAM" id="SSF140931">
    <property type="entry name" value="Fic-like"/>
    <property type="match status" value="1"/>
</dbReference>